<dbReference type="Proteomes" id="UP000184603">
    <property type="component" value="Unassembled WGS sequence"/>
</dbReference>
<sequence length="292" mass="32962">MTDFHDLTHATLDWKQLWQNARRQKGWSSKGATEWDKKAPSFAARNRTSPFIDLLLMHLPVTSELTVLDVGCGPGNLAIPLAGRSRSVTALDFSEKMLEILVAEIQAKNITNVTAKRCAWEDDWHALGVLPHDIAIASRSLSVDDLTAAIAKLDAFARRYVFIADRITPPPFVPEAFAAVGRPFHSGPDYIYTLNILYTMGIHPNVTILQPESDFSFQDLDQAFLTYSWMIKDLNSKEEQQLKQFLLKQASPNPDGTISIPRQNPLRWALIWWEKAIETDTTSKRNTPERSS</sequence>
<dbReference type="SUPFAM" id="SSF53335">
    <property type="entry name" value="S-adenosyl-L-methionine-dependent methyltransferases"/>
    <property type="match status" value="1"/>
</dbReference>
<proteinExistence type="predicted"/>
<dbReference type="InterPro" id="IPR041698">
    <property type="entry name" value="Methyltransf_25"/>
</dbReference>
<evidence type="ECO:0000313" key="2">
    <source>
        <dbReference type="EMBL" id="SHO46122.1"/>
    </source>
</evidence>
<protein>
    <submittedName>
        <fullName evidence="2">Methyltransferase domain-containing protein</fullName>
    </submittedName>
</protein>
<dbReference type="AlphaFoldDB" id="A0A1M7Y2G2"/>
<dbReference type="GO" id="GO:0008168">
    <property type="term" value="F:methyltransferase activity"/>
    <property type="evidence" value="ECO:0007669"/>
    <property type="project" value="UniProtKB-KW"/>
</dbReference>
<dbReference type="InterPro" id="IPR029063">
    <property type="entry name" value="SAM-dependent_MTases_sf"/>
</dbReference>
<evidence type="ECO:0000259" key="1">
    <source>
        <dbReference type="Pfam" id="PF13649"/>
    </source>
</evidence>
<name>A0A1M7Y2G2_9BACT</name>
<keyword evidence="2" id="KW-0808">Transferase</keyword>
<dbReference type="Pfam" id="PF13649">
    <property type="entry name" value="Methyltransf_25"/>
    <property type="match status" value="1"/>
</dbReference>
<keyword evidence="3" id="KW-1185">Reference proteome</keyword>
<keyword evidence="2" id="KW-0489">Methyltransferase</keyword>
<dbReference type="GO" id="GO:0032259">
    <property type="term" value="P:methylation"/>
    <property type="evidence" value="ECO:0007669"/>
    <property type="project" value="UniProtKB-KW"/>
</dbReference>
<accession>A0A1M7Y2G2</accession>
<dbReference type="Gene3D" id="3.40.50.150">
    <property type="entry name" value="Vaccinia Virus protein VP39"/>
    <property type="match status" value="1"/>
</dbReference>
<dbReference type="EMBL" id="FRFE01000005">
    <property type="protein sequence ID" value="SHO46122.1"/>
    <property type="molecule type" value="Genomic_DNA"/>
</dbReference>
<gene>
    <name evidence="2" type="ORF">SAMN02745220_01307</name>
</gene>
<dbReference type="CDD" id="cd02440">
    <property type="entry name" value="AdoMet_MTases"/>
    <property type="match status" value="1"/>
</dbReference>
<organism evidence="2 3">
    <name type="scientific">Desulfopila aestuarii DSM 18488</name>
    <dbReference type="NCBI Taxonomy" id="1121416"/>
    <lineage>
        <taxon>Bacteria</taxon>
        <taxon>Pseudomonadati</taxon>
        <taxon>Thermodesulfobacteriota</taxon>
        <taxon>Desulfobulbia</taxon>
        <taxon>Desulfobulbales</taxon>
        <taxon>Desulfocapsaceae</taxon>
        <taxon>Desulfopila</taxon>
    </lineage>
</organism>
<dbReference type="OrthoDB" id="21342at2"/>
<feature type="domain" description="Methyltransferase" evidence="1">
    <location>
        <begin position="67"/>
        <end position="138"/>
    </location>
</feature>
<dbReference type="RefSeq" id="WP_073612651.1">
    <property type="nucleotide sequence ID" value="NZ_FRFE01000005.1"/>
</dbReference>
<dbReference type="STRING" id="1121416.SAMN02745220_01307"/>
<evidence type="ECO:0000313" key="3">
    <source>
        <dbReference type="Proteomes" id="UP000184603"/>
    </source>
</evidence>
<reference evidence="2 3" key="1">
    <citation type="submission" date="2016-12" db="EMBL/GenBank/DDBJ databases">
        <authorList>
            <person name="Song W.-J."/>
            <person name="Kurnit D.M."/>
        </authorList>
    </citation>
    <scope>NUCLEOTIDE SEQUENCE [LARGE SCALE GENOMIC DNA]</scope>
    <source>
        <strain evidence="2 3">DSM 18488</strain>
    </source>
</reference>